<dbReference type="InterPro" id="IPR003599">
    <property type="entry name" value="Ig_sub"/>
</dbReference>
<feature type="domain" description="Ig-like" evidence="3">
    <location>
        <begin position="699"/>
        <end position="780"/>
    </location>
</feature>
<feature type="domain" description="Ig-like" evidence="3">
    <location>
        <begin position="449"/>
        <end position="528"/>
    </location>
</feature>
<keyword evidence="2" id="KW-1133">Transmembrane helix</keyword>
<comment type="caution">
    <text evidence="4">The sequence shown here is derived from an EMBL/GenBank/DDBJ whole genome shotgun (WGS) entry which is preliminary data.</text>
</comment>
<feature type="domain" description="Ig-like" evidence="3">
    <location>
        <begin position="533"/>
        <end position="614"/>
    </location>
</feature>
<accession>A0A3N0Z0C9</accession>
<keyword evidence="5" id="KW-1185">Reference proteome</keyword>
<dbReference type="InterPro" id="IPR036179">
    <property type="entry name" value="Ig-like_dom_sf"/>
</dbReference>
<evidence type="ECO:0000256" key="1">
    <source>
        <dbReference type="ARBA" id="ARBA00023319"/>
    </source>
</evidence>
<dbReference type="SMART" id="SM00406">
    <property type="entry name" value="IGv"/>
    <property type="match status" value="3"/>
</dbReference>
<protein>
    <submittedName>
        <fullName evidence="4">B-cell receptor CD22</fullName>
    </submittedName>
</protein>
<dbReference type="InterPro" id="IPR013106">
    <property type="entry name" value="Ig_V-set"/>
</dbReference>
<organism evidence="4 5">
    <name type="scientific">Anabarilius grahami</name>
    <name type="common">Kanglang fish</name>
    <name type="synonym">Barilius grahami</name>
    <dbReference type="NCBI Taxonomy" id="495550"/>
    <lineage>
        <taxon>Eukaryota</taxon>
        <taxon>Metazoa</taxon>
        <taxon>Chordata</taxon>
        <taxon>Craniata</taxon>
        <taxon>Vertebrata</taxon>
        <taxon>Euteleostomi</taxon>
        <taxon>Actinopterygii</taxon>
        <taxon>Neopterygii</taxon>
        <taxon>Teleostei</taxon>
        <taxon>Ostariophysi</taxon>
        <taxon>Cypriniformes</taxon>
        <taxon>Xenocyprididae</taxon>
        <taxon>Xenocypridinae</taxon>
        <taxon>Xenocypridinae incertae sedis</taxon>
        <taxon>Anabarilius</taxon>
    </lineage>
</organism>
<dbReference type="PANTHER" id="PTHR46013:SF4">
    <property type="entry name" value="B-CELL RECEPTOR CD22-RELATED"/>
    <property type="match status" value="1"/>
</dbReference>
<feature type="domain" description="Ig-like" evidence="3">
    <location>
        <begin position="154"/>
        <end position="226"/>
    </location>
</feature>
<dbReference type="InterPro" id="IPR007110">
    <property type="entry name" value="Ig-like_dom"/>
</dbReference>
<feature type="domain" description="Ig-like" evidence="3">
    <location>
        <begin position="39"/>
        <end position="123"/>
    </location>
</feature>
<evidence type="ECO:0000259" key="3">
    <source>
        <dbReference type="PROSITE" id="PS50835"/>
    </source>
</evidence>
<dbReference type="AlphaFoldDB" id="A0A3N0Z0C9"/>
<name>A0A3N0Z0C9_ANAGA</name>
<keyword evidence="2" id="KW-0472">Membrane</keyword>
<dbReference type="SMART" id="SM00408">
    <property type="entry name" value="IGc2"/>
    <property type="match status" value="7"/>
</dbReference>
<gene>
    <name evidence="4" type="ORF">DPX16_23507</name>
</gene>
<sequence>MATFTLSVLGMTTAFTYRWVDGLQDWGVNYSPSYVCALKGSKVKISCTLKYPQSYKFETVTWTKTAVTVGESPDVCSDPEKRGRVQCHSEDKDTHSITLTNVTEADKHVYYCRITNNQNKMWTVIPGAWLDVTGVYGLLDWGVNYSPSYVCALKGSTVKISCTLTYPDYDKLIKAFWTKTVGESPDVCSDPEKRGRVQCHSEDKDTHSITLTNVTEADKHVYYCRIIDDHNKMWTVIPGAWLDVTDLQVETQQRVKEGDSVTLTCKSSCSLTEQTTFIWYRNTQRVTEGIVKENQLHLQSVSRSDKGNYQCEIRGNNDHLISPAVYLDVEYPPKSVSVSISPSGEIVSGDSVTLNCSSDSNPPAEISWNKGETFLGSGDTYNISNIKSEASGNYYCSARNEHGSQSSAAVTVNVMCESVFDFDQFWMIICTVVCIAACHFTIFVFTDPPKSVSVSISPSEIVSGDSVTLNCSSDSNPTAEISWFKGKTLVRSGRIFSISNISSDHSGEYKCRFRNKHGEKDSDTVMLNVMYPPKSVSVSISPSGEIVSGDSVTLNCSSDSNPPALNFSWFKEDETSAVGSGQRFSISSFNSSFSGRFYCEAQNKYGSQRSASVSLTVKALQVQAPQQVLEKETVNLTCRTACDLTDSFIWYKNGQALNFYRDILQLQSVPSDSGSYSCAVRGQEHLPSPAVSLSVMYSPRNTSVSISPSGEIVSGDSVTLNCSSDSNPPALNFSWFKEDETSSVGSGQSFSISSFNSSFSGRFYCEAQNKYGSQRSASVSLTVKGRAAHTCITLSEVKQINLFGCFIYNVFFSSSVVGRLGILYISIGVICGAVVIIMLLLIW</sequence>
<dbReference type="SMART" id="SM00409">
    <property type="entry name" value="IG"/>
    <property type="match status" value="8"/>
</dbReference>
<feature type="transmembrane region" description="Helical" evidence="2">
    <location>
        <begin position="822"/>
        <end position="842"/>
    </location>
</feature>
<evidence type="ECO:0000313" key="5">
    <source>
        <dbReference type="Proteomes" id="UP000281406"/>
    </source>
</evidence>
<dbReference type="InterPro" id="IPR013783">
    <property type="entry name" value="Ig-like_fold"/>
</dbReference>
<dbReference type="Proteomes" id="UP000281406">
    <property type="component" value="Unassembled WGS sequence"/>
</dbReference>
<dbReference type="SUPFAM" id="SSF48726">
    <property type="entry name" value="Immunoglobulin"/>
    <property type="match status" value="8"/>
</dbReference>
<dbReference type="EMBL" id="RJVU01017965">
    <property type="protein sequence ID" value="ROL52015.1"/>
    <property type="molecule type" value="Genomic_DNA"/>
</dbReference>
<feature type="domain" description="Ig-like" evidence="3">
    <location>
        <begin position="333"/>
        <end position="411"/>
    </location>
</feature>
<dbReference type="Gene3D" id="2.60.40.10">
    <property type="entry name" value="Immunoglobulins"/>
    <property type="match status" value="8"/>
</dbReference>
<keyword evidence="2" id="KW-0812">Transmembrane</keyword>
<dbReference type="InterPro" id="IPR013151">
    <property type="entry name" value="Immunoglobulin_dom"/>
</dbReference>
<evidence type="ECO:0000313" key="4">
    <source>
        <dbReference type="EMBL" id="ROL52015.1"/>
    </source>
</evidence>
<dbReference type="PROSITE" id="PS50835">
    <property type="entry name" value="IG_LIKE"/>
    <property type="match status" value="8"/>
</dbReference>
<dbReference type="Pfam" id="PF13895">
    <property type="entry name" value="Ig_2"/>
    <property type="match status" value="5"/>
</dbReference>
<dbReference type="Pfam" id="PF07686">
    <property type="entry name" value="V-set"/>
    <property type="match status" value="1"/>
</dbReference>
<keyword evidence="4" id="KW-0675">Receptor</keyword>
<dbReference type="PANTHER" id="PTHR46013">
    <property type="entry name" value="VASCULAR CELL ADHESION MOLECULE 1"/>
    <property type="match status" value="1"/>
</dbReference>
<dbReference type="Pfam" id="PF00047">
    <property type="entry name" value="ig"/>
    <property type="match status" value="1"/>
</dbReference>
<feature type="domain" description="Ig-like" evidence="3">
    <location>
        <begin position="238"/>
        <end position="322"/>
    </location>
</feature>
<keyword evidence="1" id="KW-0393">Immunoglobulin domain</keyword>
<reference evidence="4 5" key="1">
    <citation type="submission" date="2018-10" db="EMBL/GenBank/DDBJ databases">
        <title>Genome assembly for a Yunnan-Guizhou Plateau 3E fish, Anabarilius grahami (Regan), and its evolutionary and genetic applications.</title>
        <authorList>
            <person name="Jiang W."/>
        </authorList>
    </citation>
    <scope>NUCLEOTIDE SEQUENCE [LARGE SCALE GENOMIC DNA]</scope>
    <source>
        <strain evidence="4">AG-KIZ</strain>
        <tissue evidence="4">Muscle</tissue>
    </source>
</reference>
<feature type="domain" description="Ig-like" evidence="3">
    <location>
        <begin position="617"/>
        <end position="694"/>
    </location>
</feature>
<dbReference type="InterPro" id="IPR003598">
    <property type="entry name" value="Ig_sub2"/>
</dbReference>
<dbReference type="OrthoDB" id="10039395at2759"/>
<proteinExistence type="predicted"/>
<evidence type="ECO:0000256" key="2">
    <source>
        <dbReference type="SAM" id="Phobius"/>
    </source>
</evidence>